<gene>
    <name evidence="2" type="ORF">MNBD_NITROSPINAE03-1355</name>
</gene>
<proteinExistence type="predicted"/>
<organism evidence="2">
    <name type="scientific">hydrothermal vent metagenome</name>
    <dbReference type="NCBI Taxonomy" id="652676"/>
    <lineage>
        <taxon>unclassified sequences</taxon>
        <taxon>metagenomes</taxon>
        <taxon>ecological metagenomes</taxon>
    </lineage>
</organism>
<feature type="domain" description="Transposase InsH N-terminal" evidence="1">
    <location>
        <begin position="17"/>
        <end position="77"/>
    </location>
</feature>
<accession>A0A3B1CHM5</accession>
<dbReference type="Pfam" id="PF05598">
    <property type="entry name" value="DUF772"/>
    <property type="match status" value="1"/>
</dbReference>
<protein>
    <recommendedName>
        <fullName evidence="1">Transposase InsH N-terminal domain-containing protein</fullName>
    </recommendedName>
</protein>
<dbReference type="EMBL" id="UOGB01000104">
    <property type="protein sequence ID" value="VAX18265.1"/>
    <property type="molecule type" value="Genomic_DNA"/>
</dbReference>
<sequence>MDFAMIQPGFFDLENRYKKLDKPDDPSPKIESVVDWEGFRLILKTIPEKLRKSSSGPCLLSVVLMFKTLVLKSFYNLLDG</sequence>
<dbReference type="InterPro" id="IPR008490">
    <property type="entry name" value="Transposase_InsH_N"/>
</dbReference>
<evidence type="ECO:0000259" key="1">
    <source>
        <dbReference type="Pfam" id="PF05598"/>
    </source>
</evidence>
<reference evidence="2" key="1">
    <citation type="submission" date="2018-06" db="EMBL/GenBank/DDBJ databases">
        <authorList>
            <person name="Zhirakovskaya E."/>
        </authorList>
    </citation>
    <scope>NUCLEOTIDE SEQUENCE</scope>
</reference>
<dbReference type="AlphaFoldDB" id="A0A3B1CHM5"/>
<name>A0A3B1CHM5_9ZZZZ</name>
<evidence type="ECO:0000313" key="2">
    <source>
        <dbReference type="EMBL" id="VAX18265.1"/>
    </source>
</evidence>